<keyword evidence="2" id="KW-1185">Reference proteome</keyword>
<accession>A0AAD5Y5W8</accession>
<evidence type="ECO:0008006" key="3">
    <source>
        <dbReference type="Google" id="ProtNLM"/>
    </source>
</evidence>
<dbReference type="Proteomes" id="UP001210925">
    <property type="component" value="Unassembled WGS sequence"/>
</dbReference>
<dbReference type="InterPro" id="IPR029069">
    <property type="entry name" value="HotDog_dom_sf"/>
</dbReference>
<evidence type="ECO:0000313" key="2">
    <source>
        <dbReference type="Proteomes" id="UP001210925"/>
    </source>
</evidence>
<comment type="caution">
    <text evidence="1">The sequence shown here is derived from an EMBL/GenBank/DDBJ whole genome shotgun (WGS) entry which is preliminary data.</text>
</comment>
<protein>
    <recommendedName>
        <fullName evidence="3">Thioesterase</fullName>
    </recommendedName>
</protein>
<dbReference type="SUPFAM" id="SSF54637">
    <property type="entry name" value="Thioesterase/thiol ester dehydrase-isomerase"/>
    <property type="match status" value="1"/>
</dbReference>
<dbReference type="Pfam" id="PF13279">
    <property type="entry name" value="4HBT_2"/>
    <property type="match status" value="1"/>
</dbReference>
<dbReference type="GO" id="GO:0047617">
    <property type="term" value="F:fatty acyl-CoA hydrolase activity"/>
    <property type="evidence" value="ECO:0007669"/>
    <property type="project" value="TreeGrafter"/>
</dbReference>
<dbReference type="CDD" id="cd00586">
    <property type="entry name" value="4HBT"/>
    <property type="match status" value="1"/>
</dbReference>
<reference evidence="1" key="1">
    <citation type="submission" date="2020-05" db="EMBL/GenBank/DDBJ databases">
        <title>Phylogenomic resolution of chytrid fungi.</title>
        <authorList>
            <person name="Stajich J.E."/>
            <person name="Amses K."/>
            <person name="Simmons R."/>
            <person name="Seto K."/>
            <person name="Myers J."/>
            <person name="Bonds A."/>
            <person name="Quandt C.A."/>
            <person name="Barry K."/>
            <person name="Liu P."/>
            <person name="Grigoriev I."/>
            <person name="Longcore J.E."/>
            <person name="James T.Y."/>
        </authorList>
    </citation>
    <scope>NUCLEOTIDE SEQUENCE</scope>
    <source>
        <strain evidence="1">PLAUS21</strain>
    </source>
</reference>
<dbReference type="PANTHER" id="PTHR31793">
    <property type="entry name" value="4-HYDROXYBENZOYL-COA THIOESTERASE FAMILY MEMBER"/>
    <property type="match status" value="1"/>
</dbReference>
<proteinExistence type="predicted"/>
<dbReference type="InterPro" id="IPR050563">
    <property type="entry name" value="4-hydroxybenzoyl-CoA_TE"/>
</dbReference>
<organism evidence="1 2">
    <name type="scientific">Boothiomyces macroporosus</name>
    <dbReference type="NCBI Taxonomy" id="261099"/>
    <lineage>
        <taxon>Eukaryota</taxon>
        <taxon>Fungi</taxon>
        <taxon>Fungi incertae sedis</taxon>
        <taxon>Chytridiomycota</taxon>
        <taxon>Chytridiomycota incertae sedis</taxon>
        <taxon>Chytridiomycetes</taxon>
        <taxon>Rhizophydiales</taxon>
        <taxon>Terramycetaceae</taxon>
        <taxon>Boothiomyces</taxon>
    </lineage>
</organism>
<sequence>MTKLTAAIRELIKGYPAVKILPVHWGEMDKTGSISNVLLLRYFETGRISYFEQVMKPFMNEQDYKGFLDGKGKGPIVKSITMHYRNLAKYPDHIVLATTVDNIGKDRFIQRCRMVSLEREVVVADAESIIVSYDHGKKQKITIPQEWIDAFNKGNSST</sequence>
<dbReference type="AlphaFoldDB" id="A0AAD5Y5W8"/>
<name>A0AAD5Y5W8_9FUNG</name>
<gene>
    <name evidence="1" type="ORF">HK103_004335</name>
</gene>
<dbReference type="Gene3D" id="3.10.129.10">
    <property type="entry name" value="Hotdog Thioesterase"/>
    <property type="match status" value="1"/>
</dbReference>
<evidence type="ECO:0000313" key="1">
    <source>
        <dbReference type="EMBL" id="KAJ3257708.1"/>
    </source>
</evidence>
<dbReference type="EMBL" id="JADGKB010000035">
    <property type="protein sequence ID" value="KAJ3257708.1"/>
    <property type="molecule type" value="Genomic_DNA"/>
</dbReference>
<dbReference type="PANTHER" id="PTHR31793:SF39">
    <property type="entry name" value="THIOESTERASE_THIOL ESTER DEHYDRASE-ISOMERASE"/>
    <property type="match status" value="1"/>
</dbReference>